<sequence>MCVWSKGKLYMLSIRNYKSVVNYNTSGNFKIKKFDEIPGPISIPVIGTLYQYLPVVGSYQFDRLHRNGFKKLCKYGPIVREEIVPKVNIVWLFKPDDIESLFRGEGKYPHRRSHLALEKYRLDKPHIYNTGGLIPTNGPEWLRLRSVLQKGLSSPTAVQNFLPATNDVVQEWLLRIKALSQQPCADYLPELSRLFLELISVAAFDLRLDSFSKRELKPFSRTSKLIQAALISNSSILKTDNGPQLWRKFDTPLYRKLKKSQEYMESVAIDLLSLKMSLFKEREATTSMSLLESYMSSPELDFKDIIGTVCDFLLAGIDTTAYTTSFLLYHVAKNEGVQENLYRECKKLLPSPFSPITKEVLAEAYYAKAVLKESLRLRPVSIGIGRILDQDAVFSDYDVPKGTVIVTQNQVSCLQEEYFANPREFIPERWLKNHKLYKQQHPYLVLPFGHGARSCIARRLAIQNMLVCLMKLVYEQLKTFKSNRIKDNQEVRANIDFTNKKLKEFEQILLQFRKLEADISIQTLDVNVVEQIKEYVAAIETIIEQVRKILDDRLNININMAKDFCLKTTGSLLPSMDGTEESTKKLIDSIRLYADLLKTDHMKYLINYVLKTRLSENAKVRLNSKYDSIDLLLKDLRDNFVTVKSASTLSYQLHQAHQLNKSLDEFGSEVEQLLSNLTLAQANGNDEALQTLQPVNEQIAISSFCNGLKNHELRTIVKARNCKTLKEAISTAKNEDRNKPSSSNIFHFNRQRNPHQNHGRYNSFNQSYAAQNNRSNNRNYRFHRSHHHNSGNFNQNSANTHRYAEAGNHYTWPHLL</sequence>
<dbReference type="EMBL" id="CM043017">
    <property type="protein sequence ID" value="KAI4465175.1"/>
    <property type="molecule type" value="Genomic_DNA"/>
</dbReference>
<comment type="caution">
    <text evidence="1">The sequence shown here is derived from an EMBL/GenBank/DDBJ whole genome shotgun (WGS) entry which is preliminary data.</text>
</comment>
<evidence type="ECO:0000313" key="2">
    <source>
        <dbReference type="Proteomes" id="UP001056778"/>
    </source>
</evidence>
<organism evidence="1 2">
    <name type="scientific">Holotrichia oblita</name>
    <name type="common">Chafer beetle</name>
    <dbReference type="NCBI Taxonomy" id="644536"/>
    <lineage>
        <taxon>Eukaryota</taxon>
        <taxon>Metazoa</taxon>
        <taxon>Ecdysozoa</taxon>
        <taxon>Arthropoda</taxon>
        <taxon>Hexapoda</taxon>
        <taxon>Insecta</taxon>
        <taxon>Pterygota</taxon>
        <taxon>Neoptera</taxon>
        <taxon>Endopterygota</taxon>
        <taxon>Coleoptera</taxon>
        <taxon>Polyphaga</taxon>
        <taxon>Scarabaeiformia</taxon>
        <taxon>Scarabaeidae</taxon>
        <taxon>Melolonthinae</taxon>
        <taxon>Holotrichia</taxon>
    </lineage>
</organism>
<gene>
    <name evidence="1" type="ORF">MML48_3g00013490</name>
</gene>
<keyword evidence="2" id="KW-1185">Reference proteome</keyword>
<protein>
    <submittedName>
        <fullName evidence="1">Cytochrome p450</fullName>
    </submittedName>
</protein>
<proteinExistence type="predicted"/>
<name>A0ACB9TER9_HOLOL</name>
<dbReference type="Proteomes" id="UP001056778">
    <property type="component" value="Chromosome 3"/>
</dbReference>
<evidence type="ECO:0000313" key="1">
    <source>
        <dbReference type="EMBL" id="KAI4465175.1"/>
    </source>
</evidence>
<accession>A0ACB9TER9</accession>
<reference evidence="1" key="1">
    <citation type="submission" date="2022-04" db="EMBL/GenBank/DDBJ databases">
        <title>Chromosome-scale genome assembly of Holotrichia oblita Faldermann.</title>
        <authorList>
            <person name="Rongchong L."/>
        </authorList>
    </citation>
    <scope>NUCLEOTIDE SEQUENCE</scope>
    <source>
        <strain evidence="1">81SQS9</strain>
    </source>
</reference>